<feature type="compositionally biased region" description="Basic residues" evidence="1">
    <location>
        <begin position="432"/>
        <end position="445"/>
    </location>
</feature>
<reference evidence="2 3" key="1">
    <citation type="journal article" date="2013" name="Curr. Biol.">
        <title>The Genome of the Foraminiferan Reticulomyxa filosa.</title>
        <authorList>
            <person name="Glockner G."/>
            <person name="Hulsmann N."/>
            <person name="Schleicher M."/>
            <person name="Noegel A.A."/>
            <person name="Eichinger L."/>
            <person name="Gallinger C."/>
            <person name="Pawlowski J."/>
            <person name="Sierra R."/>
            <person name="Euteneuer U."/>
            <person name="Pillet L."/>
            <person name="Moustafa A."/>
            <person name="Platzer M."/>
            <person name="Groth M."/>
            <person name="Szafranski K."/>
            <person name="Schliwa M."/>
        </authorList>
    </citation>
    <scope>NUCLEOTIDE SEQUENCE [LARGE SCALE GENOMIC DNA]</scope>
</reference>
<dbReference type="EMBL" id="ASPP01007456">
    <property type="protein sequence ID" value="ETO27108.1"/>
    <property type="molecule type" value="Genomic_DNA"/>
</dbReference>
<dbReference type="AlphaFoldDB" id="X6NME7"/>
<organism evidence="2 3">
    <name type="scientific">Reticulomyxa filosa</name>
    <dbReference type="NCBI Taxonomy" id="46433"/>
    <lineage>
        <taxon>Eukaryota</taxon>
        <taxon>Sar</taxon>
        <taxon>Rhizaria</taxon>
        <taxon>Retaria</taxon>
        <taxon>Foraminifera</taxon>
        <taxon>Monothalamids</taxon>
        <taxon>Reticulomyxidae</taxon>
        <taxon>Reticulomyxa</taxon>
    </lineage>
</organism>
<feature type="region of interest" description="Disordered" evidence="1">
    <location>
        <begin position="418"/>
        <end position="445"/>
    </location>
</feature>
<comment type="caution">
    <text evidence="2">The sequence shown here is derived from an EMBL/GenBank/DDBJ whole genome shotgun (WGS) entry which is preliminary data.</text>
</comment>
<gene>
    <name evidence="2" type="ORF">RFI_10023</name>
</gene>
<accession>X6NME7</accession>
<name>X6NME7_RETFI</name>
<dbReference type="Proteomes" id="UP000023152">
    <property type="component" value="Unassembled WGS sequence"/>
</dbReference>
<evidence type="ECO:0000256" key="1">
    <source>
        <dbReference type="SAM" id="MobiDB-lite"/>
    </source>
</evidence>
<sequence length="445" mass="50285">MNNNADESKLCWSCSSNTETCSHEYYPQEAVLDLWNDYMAVCSSPDNGSCFNSLSGCCDVLNPQMSVPDCFEGQRDALYSQEEFGRDNEEVTHRPPLATPLSNGVAADWEEKCTSTDEMLLPARVLKGACRSPSDWFFNHVVPSSPLNVCDDTVLPLSCPGESMCDTQHSTTPVVNTNACDTKHHLLASLKEPPHWNHRQKTKAMATTICSAVDKGEKKKGKTIIQHIKNSEIADVANINTVAADVPDLADERMTETTIETGPPALQPLPSFKKTKTRKRARKLIMSKQKRSRKEMEGDPTFLSDSDKIMIWGGKEITRIALDVPKLVRHKKFPFFVCLQTHLDIRLDGSTNNNNGFFRCCYVDRLFIKRVIGHDIAKKCMGMMLSIQHVKKKKKKKREFIFELFFSLLSFSNLPKTKKRTSVSGRSDMQRTTKKHNILKKKKKT</sequence>
<evidence type="ECO:0000313" key="2">
    <source>
        <dbReference type="EMBL" id="ETO27108.1"/>
    </source>
</evidence>
<proteinExistence type="predicted"/>
<evidence type="ECO:0000313" key="3">
    <source>
        <dbReference type="Proteomes" id="UP000023152"/>
    </source>
</evidence>
<protein>
    <submittedName>
        <fullName evidence="2">Uncharacterized protein</fullName>
    </submittedName>
</protein>
<keyword evidence="3" id="KW-1185">Reference proteome</keyword>